<dbReference type="InterPro" id="IPR018108">
    <property type="entry name" value="MCP_transmembrane"/>
</dbReference>
<dbReference type="GO" id="GO:0005743">
    <property type="term" value="C:mitochondrial inner membrane"/>
    <property type="evidence" value="ECO:0007669"/>
    <property type="project" value="UniProtKB-SubCell"/>
</dbReference>
<keyword evidence="8" id="KW-0496">Mitochondrion</keyword>
<evidence type="ECO:0000256" key="2">
    <source>
        <dbReference type="ARBA" id="ARBA00006375"/>
    </source>
</evidence>
<name>A0A914DSL0_9BILA</name>
<evidence type="ECO:0000256" key="6">
    <source>
        <dbReference type="ARBA" id="ARBA00022792"/>
    </source>
</evidence>
<accession>A0A914DSL0</accession>
<dbReference type="PANTHER" id="PTHR46131:SF1">
    <property type="entry name" value="SD08549P"/>
    <property type="match status" value="1"/>
</dbReference>
<dbReference type="SUPFAM" id="SSF103506">
    <property type="entry name" value="Mitochondrial carrier"/>
    <property type="match status" value="1"/>
</dbReference>
<evidence type="ECO:0000313" key="12">
    <source>
        <dbReference type="Proteomes" id="UP000887540"/>
    </source>
</evidence>
<evidence type="ECO:0000256" key="11">
    <source>
        <dbReference type="RuleBase" id="RU000488"/>
    </source>
</evidence>
<dbReference type="PANTHER" id="PTHR46131">
    <property type="entry name" value="SD08549P"/>
    <property type="match status" value="1"/>
</dbReference>
<feature type="repeat" description="Solcar" evidence="10">
    <location>
        <begin position="225"/>
        <end position="312"/>
    </location>
</feature>
<comment type="similarity">
    <text evidence="2 11">Belongs to the mitochondrial carrier (TC 2.A.29) family.</text>
</comment>
<feature type="repeat" description="Solcar" evidence="10">
    <location>
        <begin position="113"/>
        <end position="193"/>
    </location>
</feature>
<keyword evidence="9 10" id="KW-0472">Membrane</keyword>
<evidence type="ECO:0000313" key="13">
    <source>
        <dbReference type="WBParaSite" id="ACRNAN_scaffold3897.g9330.t1"/>
    </source>
</evidence>
<keyword evidence="12" id="KW-1185">Reference proteome</keyword>
<keyword evidence="4 10" id="KW-0812">Transmembrane</keyword>
<protein>
    <submittedName>
        <fullName evidence="13">Solute carrier family 25 member 51</fullName>
    </submittedName>
</protein>
<dbReference type="WBParaSite" id="ACRNAN_scaffold3897.g9330.t1">
    <property type="protein sequence ID" value="ACRNAN_scaffold3897.g9330.t1"/>
    <property type="gene ID" value="ACRNAN_scaffold3897.g9330"/>
</dbReference>
<organism evidence="12 13">
    <name type="scientific">Acrobeloides nanus</name>
    <dbReference type="NCBI Taxonomy" id="290746"/>
    <lineage>
        <taxon>Eukaryota</taxon>
        <taxon>Metazoa</taxon>
        <taxon>Ecdysozoa</taxon>
        <taxon>Nematoda</taxon>
        <taxon>Chromadorea</taxon>
        <taxon>Rhabditida</taxon>
        <taxon>Tylenchina</taxon>
        <taxon>Cephalobomorpha</taxon>
        <taxon>Cephaloboidea</taxon>
        <taxon>Cephalobidae</taxon>
        <taxon>Acrobeloides</taxon>
    </lineage>
</organism>
<keyword evidence="7" id="KW-1133">Transmembrane helix</keyword>
<keyword evidence="6" id="KW-0999">Mitochondrion inner membrane</keyword>
<evidence type="ECO:0000256" key="1">
    <source>
        <dbReference type="ARBA" id="ARBA00004448"/>
    </source>
</evidence>
<dbReference type="AlphaFoldDB" id="A0A914DSL0"/>
<evidence type="ECO:0000256" key="3">
    <source>
        <dbReference type="ARBA" id="ARBA00022448"/>
    </source>
</evidence>
<evidence type="ECO:0000256" key="5">
    <source>
        <dbReference type="ARBA" id="ARBA00022737"/>
    </source>
</evidence>
<dbReference type="InterPro" id="IPR052465">
    <property type="entry name" value="Mito_NAD+_Carrier"/>
</dbReference>
<evidence type="ECO:0000256" key="4">
    <source>
        <dbReference type="ARBA" id="ARBA00022692"/>
    </source>
</evidence>
<dbReference type="PROSITE" id="PS50920">
    <property type="entry name" value="SOLCAR"/>
    <property type="match status" value="3"/>
</dbReference>
<keyword evidence="3 11" id="KW-0813">Transport</keyword>
<reference evidence="13" key="1">
    <citation type="submission" date="2022-11" db="UniProtKB">
        <authorList>
            <consortium name="WormBaseParasite"/>
        </authorList>
    </citation>
    <scope>IDENTIFICATION</scope>
</reference>
<sequence>MSTKTFAVKMPSGTRQEPAWWVDFLCGWSAGCIETCVLYPQSKLIFRQQLHGVPVKDAIRQMKKEGLGLLYRGLLPPLIMRTTSRSVMFGMYDTYKHLLGCPKDFHGIALTPRHSLAAFLAGATEALLCPLERIQVLLQTSRYHSQFKNTMDAFIVVSKYGPKEFYRGYSLMVLRNGGSNILWFALRDPVKEYLYTSSHDQLLKYTKFDTVVRTPMGNINQKDILKIVSDFGAGGLLGASVSTIFFPANVVKNRMQSTLGTEYQSPSTVFRIVWRERNRSLKELYRGVHLNFTRSVMTWGITNMVYESLRGYFNQMYVI</sequence>
<evidence type="ECO:0000256" key="9">
    <source>
        <dbReference type="ARBA" id="ARBA00023136"/>
    </source>
</evidence>
<evidence type="ECO:0000256" key="8">
    <source>
        <dbReference type="ARBA" id="ARBA00023128"/>
    </source>
</evidence>
<dbReference type="Gene3D" id="1.50.40.10">
    <property type="entry name" value="Mitochondrial carrier domain"/>
    <property type="match status" value="1"/>
</dbReference>
<proteinExistence type="inferred from homology"/>
<dbReference type="Proteomes" id="UP000887540">
    <property type="component" value="Unplaced"/>
</dbReference>
<keyword evidence="5" id="KW-0677">Repeat</keyword>
<dbReference type="GO" id="GO:0051724">
    <property type="term" value="F:NAD transmembrane transporter activity"/>
    <property type="evidence" value="ECO:0007669"/>
    <property type="project" value="TreeGrafter"/>
</dbReference>
<dbReference type="InterPro" id="IPR023395">
    <property type="entry name" value="MCP_dom_sf"/>
</dbReference>
<evidence type="ECO:0000256" key="7">
    <source>
        <dbReference type="ARBA" id="ARBA00022989"/>
    </source>
</evidence>
<evidence type="ECO:0000256" key="10">
    <source>
        <dbReference type="PROSITE-ProRule" id="PRU00282"/>
    </source>
</evidence>
<feature type="repeat" description="Solcar" evidence="10">
    <location>
        <begin position="18"/>
        <end position="98"/>
    </location>
</feature>
<dbReference type="Pfam" id="PF00153">
    <property type="entry name" value="Mito_carr"/>
    <property type="match status" value="3"/>
</dbReference>
<comment type="subcellular location">
    <subcellularLocation>
        <location evidence="1">Mitochondrion inner membrane</location>
        <topology evidence="1">Multi-pass membrane protein</topology>
    </subcellularLocation>
</comment>